<name>F6DD13_THICA</name>
<dbReference type="InterPro" id="IPR004564">
    <property type="entry name" value="OM_lipoprot_carrier_LolA-like"/>
</dbReference>
<dbReference type="Gene3D" id="2.50.20.10">
    <property type="entry name" value="Lipoprotein localisation LolA/LolB/LppX"/>
    <property type="match status" value="1"/>
</dbReference>
<comment type="subunit">
    <text evidence="3">Monomer.</text>
</comment>
<evidence type="ECO:0000256" key="8">
    <source>
        <dbReference type="ARBA" id="ARBA00022927"/>
    </source>
</evidence>
<evidence type="ECO:0000256" key="7">
    <source>
        <dbReference type="ARBA" id="ARBA00022764"/>
    </source>
</evidence>
<comment type="subcellular location">
    <subcellularLocation>
        <location evidence="1">Periplasm</location>
    </subcellularLocation>
</comment>
<sequence length="207" mass="24290">MTVRHFFSGLWLSLALLPGLVVAQTPHPLQQAIDQLVTFQADFVQEQPEEHFFRVNRAFGEFYLARPGMMRWNYTRPDPQQILVDGRHLWVYEPELAQVTVQRVTEIQGDIPLAWLLFDEPIEQTYRIIDAGQRDGLTWYNLRPRRATFFQSIEVGLKDQQIHAVWMYQGATEVTKVTFSNIQQNQPIAYEHFELQLDGNVDYFGEF</sequence>
<feature type="chain" id="PRO_5003334791" description="Outer-membrane lipoprotein carrier protein" evidence="10">
    <location>
        <begin position="24"/>
        <end position="207"/>
    </location>
</feature>
<dbReference type="Proteomes" id="UP000009232">
    <property type="component" value="Chromosome"/>
</dbReference>
<dbReference type="PANTHER" id="PTHR35869:SF1">
    <property type="entry name" value="OUTER-MEMBRANE LIPOPROTEIN CARRIER PROTEIN"/>
    <property type="match status" value="1"/>
</dbReference>
<evidence type="ECO:0000256" key="1">
    <source>
        <dbReference type="ARBA" id="ARBA00004418"/>
    </source>
</evidence>
<dbReference type="HOGENOM" id="CLU_087560_0_0_6"/>
<keyword evidence="8" id="KW-0653">Protein transport</keyword>
<dbReference type="OrthoDB" id="9787361at2"/>
<dbReference type="STRING" id="717773.Thicy_0982"/>
<keyword evidence="11" id="KW-0449">Lipoprotein</keyword>
<evidence type="ECO:0000256" key="4">
    <source>
        <dbReference type="ARBA" id="ARBA00014035"/>
    </source>
</evidence>
<feature type="signal peptide" evidence="10">
    <location>
        <begin position="1"/>
        <end position="23"/>
    </location>
</feature>
<evidence type="ECO:0000256" key="9">
    <source>
        <dbReference type="ARBA" id="ARBA00023186"/>
    </source>
</evidence>
<evidence type="ECO:0000256" key="3">
    <source>
        <dbReference type="ARBA" id="ARBA00011245"/>
    </source>
</evidence>
<evidence type="ECO:0000256" key="6">
    <source>
        <dbReference type="ARBA" id="ARBA00022729"/>
    </source>
</evidence>
<organism evidence="11 12">
    <name type="scientific">Thiomicrospira cyclica (strain DSM 14477 / JCM 11371 / ALM1)</name>
    <name type="common">Thioalkalimicrobium cyclicum</name>
    <dbReference type="NCBI Taxonomy" id="717773"/>
    <lineage>
        <taxon>Bacteria</taxon>
        <taxon>Pseudomonadati</taxon>
        <taxon>Pseudomonadota</taxon>
        <taxon>Gammaproteobacteria</taxon>
        <taxon>Thiotrichales</taxon>
        <taxon>Piscirickettsiaceae</taxon>
        <taxon>Thiomicrospira</taxon>
    </lineage>
</organism>
<dbReference type="RefSeq" id="WP_013835526.1">
    <property type="nucleotide sequence ID" value="NC_015581.1"/>
</dbReference>
<dbReference type="InterPro" id="IPR018323">
    <property type="entry name" value="OM_lipoprot_carrier_LolA_Pbac"/>
</dbReference>
<accession>F6DD13</accession>
<dbReference type="NCBIfam" id="TIGR00547">
    <property type="entry name" value="lolA"/>
    <property type="match status" value="1"/>
</dbReference>
<dbReference type="SUPFAM" id="SSF89392">
    <property type="entry name" value="Prokaryotic lipoproteins and lipoprotein localization factors"/>
    <property type="match status" value="1"/>
</dbReference>
<protein>
    <recommendedName>
        <fullName evidence="4">Outer-membrane lipoprotein carrier protein</fullName>
    </recommendedName>
</protein>
<keyword evidence="7" id="KW-0574">Periplasm</keyword>
<keyword evidence="6 10" id="KW-0732">Signal</keyword>
<evidence type="ECO:0000256" key="2">
    <source>
        <dbReference type="ARBA" id="ARBA00007615"/>
    </source>
</evidence>
<dbReference type="PANTHER" id="PTHR35869">
    <property type="entry name" value="OUTER-MEMBRANE LIPOPROTEIN CARRIER PROTEIN"/>
    <property type="match status" value="1"/>
</dbReference>
<dbReference type="EMBL" id="CP002776">
    <property type="protein sequence ID" value="AEG31749.1"/>
    <property type="molecule type" value="Genomic_DNA"/>
</dbReference>
<keyword evidence="5" id="KW-0813">Transport</keyword>
<proteinExistence type="inferred from homology"/>
<reference evidence="11 12" key="1">
    <citation type="submission" date="2011-05" db="EMBL/GenBank/DDBJ databases">
        <title>Complete sequence of Thioalkalimicrobium cyclicum ALM1.</title>
        <authorList>
            <consortium name="US DOE Joint Genome Institute"/>
            <person name="Lucas S."/>
            <person name="Han J."/>
            <person name="Lapidus A."/>
            <person name="Cheng J.-F."/>
            <person name="Goodwin L."/>
            <person name="Pitluck S."/>
            <person name="Peters L."/>
            <person name="Mikhailova N."/>
            <person name="Davenport K."/>
            <person name="Han C."/>
            <person name="Tapia R."/>
            <person name="Land M."/>
            <person name="Hauser L."/>
            <person name="Kyrpides N."/>
            <person name="Ivanova N."/>
            <person name="Pagani I."/>
            <person name="Kappler U."/>
            <person name="Woyke T."/>
        </authorList>
    </citation>
    <scope>NUCLEOTIDE SEQUENCE [LARGE SCALE GENOMIC DNA]</scope>
    <source>
        <strain evidence="12">DSM 14477 / JCM 11371 / ALM1</strain>
    </source>
</reference>
<dbReference type="CDD" id="cd16325">
    <property type="entry name" value="LolA"/>
    <property type="match status" value="1"/>
</dbReference>
<dbReference type="GO" id="GO:0042953">
    <property type="term" value="P:lipoprotein transport"/>
    <property type="evidence" value="ECO:0007669"/>
    <property type="project" value="InterPro"/>
</dbReference>
<dbReference type="Pfam" id="PF03548">
    <property type="entry name" value="LolA"/>
    <property type="match status" value="1"/>
</dbReference>
<evidence type="ECO:0000256" key="5">
    <source>
        <dbReference type="ARBA" id="ARBA00022448"/>
    </source>
</evidence>
<gene>
    <name evidence="11" type="ordered locus">Thicy_0982</name>
</gene>
<evidence type="ECO:0000256" key="10">
    <source>
        <dbReference type="SAM" id="SignalP"/>
    </source>
</evidence>
<dbReference type="GO" id="GO:0042597">
    <property type="term" value="C:periplasmic space"/>
    <property type="evidence" value="ECO:0007669"/>
    <property type="project" value="UniProtKB-SubCell"/>
</dbReference>
<keyword evidence="9" id="KW-0143">Chaperone</keyword>
<comment type="similarity">
    <text evidence="2">Belongs to the LolA family.</text>
</comment>
<evidence type="ECO:0000313" key="12">
    <source>
        <dbReference type="Proteomes" id="UP000009232"/>
    </source>
</evidence>
<dbReference type="AlphaFoldDB" id="F6DD13"/>
<evidence type="ECO:0000313" key="11">
    <source>
        <dbReference type="EMBL" id="AEG31749.1"/>
    </source>
</evidence>
<dbReference type="eggNOG" id="COG2834">
    <property type="taxonomic scope" value="Bacteria"/>
</dbReference>
<dbReference type="InterPro" id="IPR029046">
    <property type="entry name" value="LolA/LolB/LppX"/>
</dbReference>
<keyword evidence="12" id="KW-1185">Reference proteome</keyword>
<dbReference type="KEGG" id="tcy:Thicy_0982"/>